<feature type="region of interest" description="Disordered" evidence="1">
    <location>
        <begin position="1"/>
        <end position="37"/>
    </location>
</feature>
<evidence type="ECO:0000313" key="2">
    <source>
        <dbReference type="EMBL" id="GAJ15211.1"/>
    </source>
</evidence>
<evidence type="ECO:0000256" key="1">
    <source>
        <dbReference type="SAM" id="MobiDB-lite"/>
    </source>
</evidence>
<accession>X1VJ09</accession>
<organism evidence="2">
    <name type="scientific">marine sediment metagenome</name>
    <dbReference type="NCBI Taxonomy" id="412755"/>
    <lineage>
        <taxon>unclassified sequences</taxon>
        <taxon>metagenomes</taxon>
        <taxon>ecological metagenomes</taxon>
    </lineage>
</organism>
<comment type="caution">
    <text evidence="2">The sequence shown here is derived from an EMBL/GenBank/DDBJ whole genome shotgun (WGS) entry which is preliminary data.</text>
</comment>
<feature type="compositionally biased region" description="Basic residues" evidence="1">
    <location>
        <begin position="22"/>
        <end position="33"/>
    </location>
</feature>
<dbReference type="AlphaFoldDB" id="X1VJ09"/>
<reference evidence="2" key="1">
    <citation type="journal article" date="2014" name="Front. Microbiol.">
        <title>High frequency of phylogenetically diverse reductive dehalogenase-homologous genes in deep subseafloor sedimentary metagenomes.</title>
        <authorList>
            <person name="Kawai M."/>
            <person name="Futagami T."/>
            <person name="Toyoda A."/>
            <person name="Takaki Y."/>
            <person name="Nishi S."/>
            <person name="Hori S."/>
            <person name="Arai W."/>
            <person name="Tsubouchi T."/>
            <person name="Morono Y."/>
            <person name="Uchiyama I."/>
            <person name="Ito T."/>
            <person name="Fujiyama A."/>
            <person name="Inagaki F."/>
            <person name="Takami H."/>
        </authorList>
    </citation>
    <scope>NUCLEOTIDE SEQUENCE</scope>
    <source>
        <strain evidence="2">Expedition CK06-06</strain>
    </source>
</reference>
<feature type="compositionally biased region" description="Basic and acidic residues" evidence="1">
    <location>
        <begin position="10"/>
        <end position="21"/>
    </location>
</feature>
<protein>
    <submittedName>
        <fullName evidence="2">Uncharacterized protein</fullName>
    </submittedName>
</protein>
<dbReference type="EMBL" id="BARW01031348">
    <property type="protein sequence ID" value="GAJ15211.1"/>
    <property type="molecule type" value="Genomic_DNA"/>
</dbReference>
<name>X1VJ09_9ZZZZ</name>
<sequence>MGSAYPGHFTNRETLFKPENSKKKKDLKASMKKPPRELEEVLSNKVINF</sequence>
<gene>
    <name evidence="2" type="ORF">S12H4_49883</name>
</gene>
<proteinExistence type="predicted"/>